<proteinExistence type="predicted"/>
<sequence>MLIPQTLIEINTRNIYDCLDNAKFEAKSLSEQNIILEFQLYILKVDILILESNNQCDLKSIRLTFDKVCRKFILLSKQIELMIKSSMLLTQNWLYEALKQTKKLIIEIQEATVRFCD</sequence>
<evidence type="ECO:0000313" key="2">
    <source>
        <dbReference type="Proteomes" id="UP000196485"/>
    </source>
</evidence>
<dbReference type="EMBL" id="FYAH01000002">
    <property type="protein sequence ID" value="SMY15833.1"/>
    <property type="molecule type" value="Genomic_DNA"/>
</dbReference>
<gene>
    <name evidence="1" type="ORF">PAQU9191_01064</name>
</gene>
<evidence type="ECO:0000313" key="1">
    <source>
        <dbReference type="EMBL" id="SMY15833.1"/>
    </source>
</evidence>
<accession>A0A1Y6KUG5</accession>
<protein>
    <submittedName>
        <fullName evidence="1">Uncharacterized protein</fullName>
    </submittedName>
</protein>
<dbReference type="RefSeq" id="WP_087820020.1">
    <property type="nucleotide sequence ID" value="NZ_FYAH01000002.1"/>
</dbReference>
<organism evidence="1 2">
    <name type="scientific">Photobacterium aquimaris</name>
    <dbReference type="NCBI Taxonomy" id="512643"/>
    <lineage>
        <taxon>Bacteria</taxon>
        <taxon>Pseudomonadati</taxon>
        <taxon>Pseudomonadota</taxon>
        <taxon>Gammaproteobacteria</taxon>
        <taxon>Vibrionales</taxon>
        <taxon>Vibrionaceae</taxon>
        <taxon>Photobacterium</taxon>
    </lineage>
</organism>
<dbReference type="Proteomes" id="UP000196485">
    <property type="component" value="Unassembled WGS sequence"/>
</dbReference>
<name>A0A1Y6KUG5_9GAMM</name>
<dbReference type="AlphaFoldDB" id="A0A1Y6KUG5"/>
<reference evidence="2" key="1">
    <citation type="submission" date="2017-06" db="EMBL/GenBank/DDBJ databases">
        <authorList>
            <person name="Rodrigo-Torres L."/>
            <person name="Arahal R. D."/>
            <person name="Lucena T."/>
        </authorList>
    </citation>
    <scope>NUCLEOTIDE SEQUENCE [LARGE SCALE GENOMIC DNA]</scope>
    <source>
        <strain evidence="2">type strain: CECT 9192</strain>
    </source>
</reference>
<keyword evidence="2" id="KW-1185">Reference proteome</keyword>